<dbReference type="InterPro" id="IPR002401">
    <property type="entry name" value="Cyt_P450_E_grp-I"/>
</dbReference>
<dbReference type="PRINTS" id="PR00463">
    <property type="entry name" value="EP450I"/>
</dbReference>
<evidence type="ECO:0000256" key="1">
    <source>
        <dbReference type="ARBA" id="ARBA00001971"/>
    </source>
</evidence>
<keyword evidence="5 9" id="KW-0479">Metal-binding</keyword>
<dbReference type="PANTHER" id="PTHR46300:SF7">
    <property type="entry name" value="P450, PUTATIVE (EUROFUNG)-RELATED"/>
    <property type="match status" value="1"/>
</dbReference>
<keyword evidence="11" id="KW-1133">Transmembrane helix</keyword>
<evidence type="ECO:0000256" key="10">
    <source>
        <dbReference type="RuleBase" id="RU000461"/>
    </source>
</evidence>
<dbReference type="GO" id="GO:0016705">
    <property type="term" value="F:oxidoreductase activity, acting on paired donors, with incorporation or reduction of molecular oxygen"/>
    <property type="evidence" value="ECO:0007669"/>
    <property type="project" value="InterPro"/>
</dbReference>
<keyword evidence="6 10" id="KW-0560">Oxidoreductase</keyword>
<keyword evidence="8 10" id="KW-0503">Monooxygenase</keyword>
<evidence type="ECO:0000256" key="8">
    <source>
        <dbReference type="ARBA" id="ARBA00023033"/>
    </source>
</evidence>
<comment type="cofactor">
    <cofactor evidence="1 9">
        <name>heme</name>
        <dbReference type="ChEBI" id="CHEBI:30413"/>
    </cofactor>
</comment>
<dbReference type="InterPro" id="IPR050364">
    <property type="entry name" value="Cytochrome_P450_fung"/>
</dbReference>
<keyword evidence="7 9" id="KW-0408">Iron</keyword>
<dbReference type="AlphaFoldDB" id="A0AAD7BJ21"/>
<organism evidence="12 13">
    <name type="scientific">Roridomyces roridus</name>
    <dbReference type="NCBI Taxonomy" id="1738132"/>
    <lineage>
        <taxon>Eukaryota</taxon>
        <taxon>Fungi</taxon>
        <taxon>Dikarya</taxon>
        <taxon>Basidiomycota</taxon>
        <taxon>Agaricomycotina</taxon>
        <taxon>Agaricomycetes</taxon>
        <taxon>Agaricomycetidae</taxon>
        <taxon>Agaricales</taxon>
        <taxon>Marasmiineae</taxon>
        <taxon>Mycenaceae</taxon>
        <taxon>Roridomyces</taxon>
    </lineage>
</organism>
<evidence type="ECO:0000256" key="9">
    <source>
        <dbReference type="PIRSR" id="PIRSR602401-1"/>
    </source>
</evidence>
<evidence type="ECO:0000256" key="4">
    <source>
        <dbReference type="ARBA" id="ARBA00022617"/>
    </source>
</evidence>
<evidence type="ECO:0000256" key="5">
    <source>
        <dbReference type="ARBA" id="ARBA00022723"/>
    </source>
</evidence>
<evidence type="ECO:0000256" key="2">
    <source>
        <dbReference type="ARBA" id="ARBA00005179"/>
    </source>
</evidence>
<evidence type="ECO:0000256" key="7">
    <source>
        <dbReference type="ARBA" id="ARBA00023004"/>
    </source>
</evidence>
<evidence type="ECO:0000313" key="13">
    <source>
        <dbReference type="Proteomes" id="UP001221142"/>
    </source>
</evidence>
<dbReference type="CDD" id="cd11065">
    <property type="entry name" value="CYP64-like"/>
    <property type="match status" value="1"/>
</dbReference>
<keyword evidence="13" id="KW-1185">Reference proteome</keyword>
<dbReference type="PANTHER" id="PTHR46300">
    <property type="entry name" value="P450, PUTATIVE (EUROFUNG)-RELATED-RELATED"/>
    <property type="match status" value="1"/>
</dbReference>
<dbReference type="GO" id="GO:0005506">
    <property type="term" value="F:iron ion binding"/>
    <property type="evidence" value="ECO:0007669"/>
    <property type="project" value="InterPro"/>
</dbReference>
<dbReference type="Gene3D" id="1.10.630.10">
    <property type="entry name" value="Cytochrome P450"/>
    <property type="match status" value="1"/>
</dbReference>
<dbReference type="InterPro" id="IPR001128">
    <property type="entry name" value="Cyt_P450"/>
</dbReference>
<dbReference type="GO" id="GO:0020037">
    <property type="term" value="F:heme binding"/>
    <property type="evidence" value="ECO:0007669"/>
    <property type="project" value="InterPro"/>
</dbReference>
<name>A0AAD7BJ21_9AGAR</name>
<comment type="caution">
    <text evidence="12">The sequence shown here is derived from an EMBL/GenBank/DDBJ whole genome shotgun (WGS) entry which is preliminary data.</text>
</comment>
<dbReference type="GO" id="GO:0004497">
    <property type="term" value="F:monooxygenase activity"/>
    <property type="evidence" value="ECO:0007669"/>
    <property type="project" value="UniProtKB-KW"/>
</dbReference>
<keyword evidence="11" id="KW-0472">Membrane</keyword>
<evidence type="ECO:0000256" key="6">
    <source>
        <dbReference type="ARBA" id="ARBA00023002"/>
    </source>
</evidence>
<dbReference type="Proteomes" id="UP001221142">
    <property type="component" value="Unassembled WGS sequence"/>
</dbReference>
<keyword evidence="11" id="KW-0812">Transmembrane</keyword>
<proteinExistence type="inferred from homology"/>
<comment type="pathway">
    <text evidence="2">Secondary metabolite biosynthesis.</text>
</comment>
<dbReference type="SUPFAM" id="SSF48264">
    <property type="entry name" value="Cytochrome P450"/>
    <property type="match status" value="1"/>
</dbReference>
<dbReference type="InterPro" id="IPR017972">
    <property type="entry name" value="Cyt_P450_CS"/>
</dbReference>
<dbReference type="InterPro" id="IPR036396">
    <property type="entry name" value="Cyt_P450_sf"/>
</dbReference>
<feature type="binding site" description="axial binding residue" evidence="9">
    <location>
        <position position="445"/>
    </location>
    <ligand>
        <name>heme</name>
        <dbReference type="ChEBI" id="CHEBI:30413"/>
    </ligand>
    <ligandPart>
        <name>Fe</name>
        <dbReference type="ChEBI" id="CHEBI:18248"/>
    </ligandPart>
</feature>
<keyword evidence="4 9" id="KW-0349">Heme</keyword>
<evidence type="ECO:0000256" key="11">
    <source>
        <dbReference type="SAM" id="Phobius"/>
    </source>
</evidence>
<reference evidence="12" key="1">
    <citation type="submission" date="2023-03" db="EMBL/GenBank/DDBJ databases">
        <title>Massive genome expansion in bonnet fungi (Mycena s.s.) driven by repeated elements and novel gene families across ecological guilds.</title>
        <authorList>
            <consortium name="Lawrence Berkeley National Laboratory"/>
            <person name="Harder C.B."/>
            <person name="Miyauchi S."/>
            <person name="Viragh M."/>
            <person name="Kuo A."/>
            <person name="Thoen E."/>
            <person name="Andreopoulos B."/>
            <person name="Lu D."/>
            <person name="Skrede I."/>
            <person name="Drula E."/>
            <person name="Henrissat B."/>
            <person name="Morin E."/>
            <person name="Kohler A."/>
            <person name="Barry K."/>
            <person name="LaButti K."/>
            <person name="Morin E."/>
            <person name="Salamov A."/>
            <person name="Lipzen A."/>
            <person name="Mereny Z."/>
            <person name="Hegedus B."/>
            <person name="Baldrian P."/>
            <person name="Stursova M."/>
            <person name="Weitz H."/>
            <person name="Taylor A."/>
            <person name="Grigoriev I.V."/>
            <person name="Nagy L.G."/>
            <person name="Martin F."/>
            <person name="Kauserud H."/>
        </authorList>
    </citation>
    <scope>NUCLEOTIDE SEQUENCE</scope>
    <source>
        <strain evidence="12">9284</strain>
    </source>
</reference>
<evidence type="ECO:0000313" key="12">
    <source>
        <dbReference type="EMBL" id="KAJ7622517.1"/>
    </source>
</evidence>
<protein>
    <submittedName>
        <fullName evidence="12">Cytochrome P450</fullName>
    </submittedName>
</protein>
<accession>A0AAD7BJ21</accession>
<dbReference type="EMBL" id="JARKIF010000015">
    <property type="protein sequence ID" value="KAJ7622517.1"/>
    <property type="molecule type" value="Genomic_DNA"/>
</dbReference>
<dbReference type="Pfam" id="PF00067">
    <property type="entry name" value="p450"/>
    <property type="match status" value="1"/>
</dbReference>
<evidence type="ECO:0000256" key="3">
    <source>
        <dbReference type="ARBA" id="ARBA00010617"/>
    </source>
</evidence>
<comment type="similarity">
    <text evidence="3 10">Belongs to the cytochrome P450 family.</text>
</comment>
<sequence length="503" mass="56891">MPQLTALAFVAGVIFVCVLVVLRLRRLSPPLPPGPPGLPILGNLFNLPRDRRWITYQAWAKEYGDIMHISTLGRHMIILNSETAVLDLLERRMNIYSDRPRSIMGELVGWSESVTTCSYGTLHREYRKMISGVLAPRKLPDYWAMEEEKVADFLRSTLKEPASASAHVKRLASAILLDMSHGYNVAEKNDPIVALAERYNGEFSSTIVSGTYLVEMIPILRHIPSWTGIRFKKDVLRVRRTMEMFRDDPYEETKIRAMNGTAKPSFITKILEENSNPTPQQELCFKWAAIAVYGAGIDTMIAGIESFFLAMSLYPAVQERAYAELLSVVGSTRLPNFKDREDLPYIAALIQELQRWNPVVPLALPHLLRQDDIYRGYHLPKGSVVFANAWALMHDPARYPEPFEFSPERFVNAPPSPRGRHSRAQAHEVNPDPRRYAFGFGRRACPGQFLADDVLFIVIVSTLAVFRIAPVEKTAERMEYTSGIIRCACSLPSFNTCAMDIDT</sequence>
<gene>
    <name evidence="12" type="ORF">FB45DRAFT_927883</name>
</gene>
<dbReference type="PROSITE" id="PS00086">
    <property type="entry name" value="CYTOCHROME_P450"/>
    <property type="match status" value="1"/>
</dbReference>
<feature type="transmembrane region" description="Helical" evidence="11">
    <location>
        <begin position="6"/>
        <end position="24"/>
    </location>
</feature>